<dbReference type="PRINTS" id="PR00313">
    <property type="entry name" value="CABNDNGRPT"/>
</dbReference>
<keyword evidence="7" id="KW-1185">Reference proteome</keyword>
<dbReference type="InterPro" id="IPR001343">
    <property type="entry name" value="Hemolysn_Ca-bd"/>
</dbReference>
<evidence type="ECO:0000313" key="7">
    <source>
        <dbReference type="Proteomes" id="UP001526246"/>
    </source>
</evidence>
<dbReference type="PROSITE" id="PS00330">
    <property type="entry name" value="HEMOLYSIN_CALCIUM"/>
    <property type="match status" value="3"/>
</dbReference>
<comment type="subcellular location">
    <subcellularLocation>
        <location evidence="2">Secreted</location>
    </subcellularLocation>
</comment>
<dbReference type="InterPro" id="IPR011049">
    <property type="entry name" value="Serralysin-like_metalloprot_C"/>
</dbReference>
<dbReference type="SUPFAM" id="SSF51120">
    <property type="entry name" value="beta-Roll"/>
    <property type="match status" value="3"/>
</dbReference>
<accession>A0ABT3JCR1</accession>
<evidence type="ECO:0000256" key="2">
    <source>
        <dbReference type="ARBA" id="ARBA00004613"/>
    </source>
</evidence>
<organism evidence="6 7">
    <name type="scientific">Sphingomonas arvum</name>
    <dbReference type="NCBI Taxonomy" id="2992113"/>
    <lineage>
        <taxon>Bacteria</taxon>
        <taxon>Pseudomonadati</taxon>
        <taxon>Pseudomonadota</taxon>
        <taxon>Alphaproteobacteria</taxon>
        <taxon>Sphingomonadales</taxon>
        <taxon>Sphingomonadaceae</taxon>
        <taxon>Sphingomonas</taxon>
    </lineage>
</organism>
<dbReference type="InterPro" id="IPR013858">
    <property type="entry name" value="Peptidase_M10B_C"/>
</dbReference>
<dbReference type="Gene3D" id="2.150.10.10">
    <property type="entry name" value="Serralysin-like metalloprotease, C-terminal"/>
    <property type="match status" value="3"/>
</dbReference>
<keyword evidence="4" id="KW-0677">Repeat</keyword>
<gene>
    <name evidence="6" type="ORF">OMW55_02020</name>
</gene>
<keyword evidence="3" id="KW-0964">Secreted</keyword>
<dbReference type="Pfam" id="PF00353">
    <property type="entry name" value="HemolysinCabind"/>
    <property type="match status" value="2"/>
</dbReference>
<dbReference type="InterPro" id="IPR050557">
    <property type="entry name" value="RTX_toxin/Mannuronan_C5-epim"/>
</dbReference>
<dbReference type="PANTHER" id="PTHR38340:SF1">
    <property type="entry name" value="S-LAYER PROTEIN"/>
    <property type="match status" value="1"/>
</dbReference>
<feature type="domain" description="Peptidase M10 serralysin C-terminal" evidence="5">
    <location>
        <begin position="24"/>
        <end position="123"/>
    </location>
</feature>
<evidence type="ECO:0000259" key="5">
    <source>
        <dbReference type="Pfam" id="PF08548"/>
    </source>
</evidence>
<dbReference type="RefSeq" id="WP_264880421.1">
    <property type="nucleotide sequence ID" value="NZ_JAPDOB010000001.1"/>
</dbReference>
<evidence type="ECO:0000256" key="3">
    <source>
        <dbReference type="ARBA" id="ARBA00022525"/>
    </source>
</evidence>
<comment type="cofactor">
    <cofactor evidence="1">
        <name>Ca(2+)</name>
        <dbReference type="ChEBI" id="CHEBI:29108"/>
    </cofactor>
</comment>
<name>A0ABT3JCR1_9SPHN</name>
<dbReference type="PANTHER" id="PTHR38340">
    <property type="entry name" value="S-LAYER PROTEIN"/>
    <property type="match status" value="1"/>
</dbReference>
<dbReference type="EMBL" id="JAPDOB010000001">
    <property type="protein sequence ID" value="MCW3796586.1"/>
    <property type="molecule type" value="Genomic_DNA"/>
</dbReference>
<evidence type="ECO:0000256" key="1">
    <source>
        <dbReference type="ARBA" id="ARBA00001913"/>
    </source>
</evidence>
<dbReference type="InterPro" id="IPR018511">
    <property type="entry name" value="Hemolysin-typ_Ca-bd_CS"/>
</dbReference>
<dbReference type="Proteomes" id="UP001526246">
    <property type="component" value="Unassembled WGS sequence"/>
</dbReference>
<comment type="caution">
    <text evidence="6">The sequence shown here is derived from an EMBL/GenBank/DDBJ whole genome shotgun (WGS) entry which is preliminary data.</text>
</comment>
<reference evidence="6 7" key="1">
    <citation type="submission" date="2022-10" db="EMBL/GenBank/DDBJ databases">
        <title>Sphingomonas sp.</title>
        <authorList>
            <person name="Jin C."/>
        </authorList>
    </citation>
    <scope>NUCLEOTIDE SEQUENCE [LARGE SCALE GENOMIC DNA]</scope>
    <source>
        <strain evidence="6 7">BN140010</strain>
    </source>
</reference>
<dbReference type="Pfam" id="PF08548">
    <property type="entry name" value="Peptidase_M10_C"/>
    <property type="match status" value="1"/>
</dbReference>
<sequence>MKLTEAKIIQADTLLRPLATRVGEYVVKGAGGDLLSSGSGADTFTYTSFAQSRGSAVDLIRGFNAKSGDKIDLTALGTATLLGSYNPDFPALQAVLTFSTGTTTLSYYAGSSVPVFQLHFQGKVAFAPEAFLGVVAPSAGPTEGADVLIGTAGDDTVHLLGGSDLYAGLAGNDTISGDAGSDALHGGAGNDFMDGGAGSDQLYGGAGDDTLFGGDWLTGESDDTADLLDGGDGDDHLNGWYGDDILIGGAGNDVLHGSFGSDMLTGGLGADVFSYTSAIDGNDQITDFSRAEGDKIDISGSDSNQFGRDGQTDWWFAGSSYRDDLKAQGHGQIVVTANGDGTYTFSAYFANSATPHIQTVVNTEVTIADFIGVSQAPASLGLVGAAAPTSGLLI</sequence>
<protein>
    <recommendedName>
        <fullName evidence="5">Peptidase M10 serralysin C-terminal domain-containing protein</fullName>
    </recommendedName>
</protein>
<proteinExistence type="predicted"/>
<evidence type="ECO:0000313" key="6">
    <source>
        <dbReference type="EMBL" id="MCW3796586.1"/>
    </source>
</evidence>
<evidence type="ECO:0000256" key="4">
    <source>
        <dbReference type="ARBA" id="ARBA00022737"/>
    </source>
</evidence>